<protein>
    <submittedName>
        <fullName evidence="1">Pol protein</fullName>
    </submittedName>
</protein>
<organism evidence="1 2">
    <name type="scientific">Phytophthora palmivora</name>
    <dbReference type="NCBI Taxonomy" id="4796"/>
    <lineage>
        <taxon>Eukaryota</taxon>
        <taxon>Sar</taxon>
        <taxon>Stramenopiles</taxon>
        <taxon>Oomycota</taxon>
        <taxon>Peronosporomycetes</taxon>
        <taxon>Peronosporales</taxon>
        <taxon>Peronosporaceae</taxon>
        <taxon>Phytophthora</taxon>
    </lineage>
</organism>
<gene>
    <name evidence="1" type="ORF">PHPALM_28018</name>
</gene>
<dbReference type="InterPro" id="IPR043128">
    <property type="entry name" value="Rev_trsase/Diguanyl_cyclase"/>
</dbReference>
<evidence type="ECO:0000313" key="2">
    <source>
        <dbReference type="Proteomes" id="UP000237271"/>
    </source>
</evidence>
<dbReference type="InterPro" id="IPR043502">
    <property type="entry name" value="DNA/RNA_pol_sf"/>
</dbReference>
<dbReference type="PANTHER" id="PTHR24559">
    <property type="entry name" value="TRANSPOSON TY3-I GAG-POL POLYPROTEIN"/>
    <property type="match status" value="1"/>
</dbReference>
<dbReference type="OrthoDB" id="115234at2759"/>
<sequence>MFPPLFGTGAPEMVAKALTRPKKCWEPPAPTKGLATGQEIKAHCQACGIATTASPNAESRRSVWVSTMAMRDGTDVVSKHQPSQFPPDRGVWHEIDLVPGTKYCVTRQWPLPRDQCEVIDAFFAEKAKSDMVRESKSPQSAPAFCVRKPNGKWRLVPAYNKLNNATAPAQTPIPRKDVLLNNMSGCTLYSALELGTTRS</sequence>
<keyword evidence="2" id="KW-1185">Reference proteome</keyword>
<dbReference type="InterPro" id="IPR053134">
    <property type="entry name" value="RNA-dir_DNA_polymerase"/>
</dbReference>
<dbReference type="Gene3D" id="3.30.70.270">
    <property type="match status" value="1"/>
</dbReference>
<dbReference type="Proteomes" id="UP000237271">
    <property type="component" value="Unassembled WGS sequence"/>
</dbReference>
<comment type="caution">
    <text evidence="1">The sequence shown here is derived from an EMBL/GenBank/DDBJ whole genome shotgun (WGS) entry which is preliminary data.</text>
</comment>
<dbReference type="EMBL" id="NCKW01015499">
    <property type="protein sequence ID" value="POM62780.1"/>
    <property type="molecule type" value="Genomic_DNA"/>
</dbReference>
<dbReference type="SUPFAM" id="SSF56672">
    <property type="entry name" value="DNA/RNA polymerases"/>
    <property type="match status" value="1"/>
</dbReference>
<evidence type="ECO:0000313" key="1">
    <source>
        <dbReference type="EMBL" id="POM62780.1"/>
    </source>
</evidence>
<dbReference type="PANTHER" id="PTHR24559:SF444">
    <property type="entry name" value="REVERSE TRANSCRIPTASE DOMAIN-CONTAINING PROTEIN"/>
    <property type="match status" value="1"/>
</dbReference>
<accession>A0A2P4XB53</accession>
<proteinExistence type="predicted"/>
<name>A0A2P4XB53_9STRA</name>
<reference evidence="1 2" key="1">
    <citation type="journal article" date="2017" name="Genome Biol. Evol.">
        <title>Phytophthora megakarya and P. palmivora, closely related causal agents of cacao black pod rot, underwent increases in genome sizes and gene numbers by different mechanisms.</title>
        <authorList>
            <person name="Ali S.S."/>
            <person name="Shao J."/>
            <person name="Lary D.J."/>
            <person name="Kronmiller B."/>
            <person name="Shen D."/>
            <person name="Strem M.D."/>
            <person name="Amoako-Attah I."/>
            <person name="Akrofi A.Y."/>
            <person name="Begoude B.A."/>
            <person name="Ten Hoopen G.M."/>
            <person name="Coulibaly K."/>
            <person name="Kebe B.I."/>
            <person name="Melnick R.L."/>
            <person name="Guiltinan M.J."/>
            <person name="Tyler B.M."/>
            <person name="Meinhardt L.W."/>
            <person name="Bailey B.A."/>
        </authorList>
    </citation>
    <scope>NUCLEOTIDE SEQUENCE [LARGE SCALE GENOMIC DNA]</scope>
    <source>
        <strain evidence="2">sbr112.9</strain>
    </source>
</reference>
<dbReference type="Gene3D" id="3.10.10.10">
    <property type="entry name" value="HIV Type 1 Reverse Transcriptase, subunit A, domain 1"/>
    <property type="match status" value="1"/>
</dbReference>
<dbReference type="AlphaFoldDB" id="A0A2P4XB53"/>